<keyword evidence="3" id="KW-1185">Reference proteome</keyword>
<dbReference type="EMBL" id="JAAOZC010000002">
    <property type="protein sequence ID" value="NIJ07671.1"/>
    <property type="molecule type" value="Genomic_DNA"/>
</dbReference>
<dbReference type="Pfam" id="PF00903">
    <property type="entry name" value="Glyoxalase"/>
    <property type="match status" value="1"/>
</dbReference>
<dbReference type="PROSITE" id="PS51819">
    <property type="entry name" value="VOC"/>
    <property type="match status" value="1"/>
</dbReference>
<dbReference type="InterPro" id="IPR004360">
    <property type="entry name" value="Glyas_Fos-R_dOase_dom"/>
</dbReference>
<dbReference type="SUPFAM" id="SSF54593">
    <property type="entry name" value="Glyoxalase/Bleomycin resistance protein/Dihydroxybiphenyl dioxygenase"/>
    <property type="match status" value="1"/>
</dbReference>
<dbReference type="Gene3D" id="3.10.180.10">
    <property type="entry name" value="2,3-Dihydroxybiphenyl 1,2-Dioxygenase, domain 1"/>
    <property type="match status" value="1"/>
</dbReference>
<dbReference type="InterPro" id="IPR029068">
    <property type="entry name" value="Glyas_Bleomycin-R_OHBP_Dase"/>
</dbReference>
<evidence type="ECO:0000259" key="1">
    <source>
        <dbReference type="PROSITE" id="PS51819"/>
    </source>
</evidence>
<dbReference type="CDD" id="cd07247">
    <property type="entry name" value="SgaA_N_like"/>
    <property type="match status" value="1"/>
</dbReference>
<organism evidence="2 3">
    <name type="scientific">Sphingomonas vulcanisoli</name>
    <dbReference type="NCBI Taxonomy" id="1658060"/>
    <lineage>
        <taxon>Bacteria</taxon>
        <taxon>Pseudomonadati</taxon>
        <taxon>Pseudomonadota</taxon>
        <taxon>Alphaproteobacteria</taxon>
        <taxon>Sphingomonadales</taxon>
        <taxon>Sphingomonadaceae</taxon>
        <taxon>Sphingomonas</taxon>
    </lineage>
</organism>
<gene>
    <name evidence="2" type="ORF">FHS31_001267</name>
</gene>
<dbReference type="InterPro" id="IPR037523">
    <property type="entry name" value="VOC_core"/>
</dbReference>
<sequence>MAAPRIDFIELPASGTLEMQRFYGTAFGWDFTAFGPSYACTMTGDVDVGFQADPTEKTQAILPAIRVDDLDAVLAEVEQAGGSITKPVFDFPGGRRFHFLDPAGNELAAYQGE</sequence>
<comment type="caution">
    <text evidence="2">The sequence shown here is derived from an EMBL/GenBank/DDBJ whole genome shotgun (WGS) entry which is preliminary data.</text>
</comment>
<dbReference type="Proteomes" id="UP000727456">
    <property type="component" value="Unassembled WGS sequence"/>
</dbReference>
<proteinExistence type="predicted"/>
<feature type="domain" description="VOC" evidence="1">
    <location>
        <begin position="5"/>
        <end position="112"/>
    </location>
</feature>
<name>A0ABX0TQG3_9SPHN</name>
<reference evidence="2 3" key="1">
    <citation type="submission" date="2020-03" db="EMBL/GenBank/DDBJ databases">
        <title>Genomic Encyclopedia of Type Strains, Phase III (KMG-III): the genomes of soil and plant-associated and newly described type strains.</title>
        <authorList>
            <person name="Whitman W."/>
        </authorList>
    </citation>
    <scope>NUCLEOTIDE SEQUENCE [LARGE SCALE GENOMIC DNA]</scope>
    <source>
        <strain evidence="2 3">CECT 8804</strain>
    </source>
</reference>
<accession>A0ABX0TQG3</accession>
<evidence type="ECO:0000313" key="2">
    <source>
        <dbReference type="EMBL" id="NIJ07671.1"/>
    </source>
</evidence>
<dbReference type="PANTHER" id="PTHR33993:SF1">
    <property type="entry name" value="GLYOXALASE FAMILY PROTEIN"/>
    <property type="match status" value="1"/>
</dbReference>
<dbReference type="InterPro" id="IPR052164">
    <property type="entry name" value="Anthracycline_SecMetBiosynth"/>
</dbReference>
<dbReference type="PANTHER" id="PTHR33993">
    <property type="entry name" value="GLYOXALASE-RELATED"/>
    <property type="match status" value="1"/>
</dbReference>
<dbReference type="RefSeq" id="WP_167072514.1">
    <property type="nucleotide sequence ID" value="NZ_JAAOZC010000002.1"/>
</dbReference>
<protein>
    <recommendedName>
        <fullName evidence="1">VOC domain-containing protein</fullName>
    </recommendedName>
</protein>
<evidence type="ECO:0000313" key="3">
    <source>
        <dbReference type="Proteomes" id="UP000727456"/>
    </source>
</evidence>